<keyword evidence="1" id="KW-0812">Transmembrane</keyword>
<dbReference type="RefSeq" id="WP_344102576.1">
    <property type="nucleotide sequence ID" value="NZ_BAAANL010000004.1"/>
</dbReference>
<keyword evidence="1" id="KW-0472">Membrane</keyword>
<evidence type="ECO:0000313" key="2">
    <source>
        <dbReference type="EMBL" id="GAA1863504.1"/>
    </source>
</evidence>
<evidence type="ECO:0000256" key="1">
    <source>
        <dbReference type="SAM" id="Phobius"/>
    </source>
</evidence>
<gene>
    <name evidence="2" type="ORF">GCM10009751_21760</name>
</gene>
<organism evidence="2 3">
    <name type="scientific">Myceligenerans crystallogenes</name>
    <dbReference type="NCBI Taxonomy" id="316335"/>
    <lineage>
        <taxon>Bacteria</taxon>
        <taxon>Bacillati</taxon>
        <taxon>Actinomycetota</taxon>
        <taxon>Actinomycetes</taxon>
        <taxon>Micrococcales</taxon>
        <taxon>Promicromonosporaceae</taxon>
        <taxon>Myceligenerans</taxon>
    </lineage>
</organism>
<sequence>MSTEQHQSRRGFGAAASGVVVRTHLRGVAVRGLMDRTTSRLTERTAELRARLDARRQGLPEDAGLESIEVVVLSVVGLGIAAGLGLAIKGLVDSYMADLHRGG</sequence>
<name>A0ABP4ZMK3_9MICO</name>
<protein>
    <submittedName>
        <fullName evidence="2">Uncharacterized protein</fullName>
    </submittedName>
</protein>
<dbReference type="Proteomes" id="UP001501094">
    <property type="component" value="Unassembled WGS sequence"/>
</dbReference>
<evidence type="ECO:0000313" key="3">
    <source>
        <dbReference type="Proteomes" id="UP001501094"/>
    </source>
</evidence>
<reference evidence="3" key="1">
    <citation type="journal article" date="2019" name="Int. J. Syst. Evol. Microbiol.">
        <title>The Global Catalogue of Microorganisms (GCM) 10K type strain sequencing project: providing services to taxonomists for standard genome sequencing and annotation.</title>
        <authorList>
            <consortium name="The Broad Institute Genomics Platform"/>
            <consortium name="The Broad Institute Genome Sequencing Center for Infectious Disease"/>
            <person name="Wu L."/>
            <person name="Ma J."/>
        </authorList>
    </citation>
    <scope>NUCLEOTIDE SEQUENCE [LARGE SCALE GENOMIC DNA]</scope>
    <source>
        <strain evidence="3">JCM 14326</strain>
    </source>
</reference>
<keyword evidence="1" id="KW-1133">Transmembrane helix</keyword>
<dbReference type="EMBL" id="BAAANL010000004">
    <property type="protein sequence ID" value="GAA1863504.1"/>
    <property type="molecule type" value="Genomic_DNA"/>
</dbReference>
<feature type="transmembrane region" description="Helical" evidence="1">
    <location>
        <begin position="70"/>
        <end position="92"/>
    </location>
</feature>
<keyword evidence="3" id="KW-1185">Reference proteome</keyword>
<comment type="caution">
    <text evidence="2">The sequence shown here is derived from an EMBL/GenBank/DDBJ whole genome shotgun (WGS) entry which is preliminary data.</text>
</comment>
<proteinExistence type="predicted"/>
<accession>A0ABP4ZMK3</accession>